<gene>
    <name evidence="1" type="ORF">BJBARM4_0679</name>
</gene>
<dbReference type="EMBL" id="GG730050">
    <property type="protein sequence ID" value="EEZ92737.1"/>
    <property type="molecule type" value="Genomic_DNA"/>
</dbReference>
<reference evidence="1 2" key="1">
    <citation type="journal article" date="2010" name="Proc. Natl. Acad. Sci. U.S.A.">
        <title>Enigmatic, ultrasmall, uncultivated Archaea.</title>
        <authorList>
            <person name="Baker B.J."/>
            <person name="Comolli L.R."/>
            <person name="Dick G.J."/>
            <person name="Hauser L.J."/>
            <person name="Hyatt D."/>
            <person name="Dill B.D."/>
            <person name="Land M.L."/>
            <person name="Verberkmoes N.C."/>
            <person name="Hettich R.L."/>
            <person name="Banfield J.F."/>
        </authorList>
    </citation>
    <scope>NUCLEOTIDE SEQUENCE [LARGE SCALE GENOMIC DNA]</scope>
</reference>
<name>D2EFZ7_PARA4</name>
<dbReference type="Proteomes" id="UP000009375">
    <property type="component" value="Unassembled WGS sequence"/>
</dbReference>
<organism evidence="1 2">
    <name type="scientific">Candidatus Parvarchaeum acidiphilum ARMAN-4</name>
    <dbReference type="NCBI Taxonomy" id="662760"/>
    <lineage>
        <taxon>Archaea</taxon>
        <taxon>Candidatus Parvarchaeota</taxon>
        <taxon>Candidatus Parvarchaeum</taxon>
    </lineage>
</organism>
<sequence>MEDINEIYSKIIEKLRDGPSLILEIAERIEKDTLQTQTIVDYFAGRGEIKKTSRKFGSSPVYFLDKDREKALNLLMQTLNNQEKSLVSRIKEKRVINMDSLSSADRYISQNLTDFIKKVSAQDNQTGQKADYLYEASLDLDTVKSIINFKDEKTRQGTHETDIKKTKERKELAEQEPDNILTKNGFQNPKEIEKGVFLCLYGQHNIKVVVQVLNKKSISKKDFINAMGYSTVYKTITFIITNAEKIAGNKNFGNMVNIIKMNI</sequence>
<protein>
    <submittedName>
        <fullName evidence="1">Uncharacterized protein</fullName>
    </submittedName>
</protein>
<evidence type="ECO:0000313" key="1">
    <source>
        <dbReference type="EMBL" id="EEZ92737.1"/>
    </source>
</evidence>
<proteinExistence type="predicted"/>
<dbReference type="AlphaFoldDB" id="D2EFZ7"/>
<evidence type="ECO:0000313" key="2">
    <source>
        <dbReference type="Proteomes" id="UP000009375"/>
    </source>
</evidence>
<accession>D2EFZ7</accession>